<dbReference type="AlphaFoldDB" id="X1A445"/>
<organism evidence="1">
    <name type="scientific">marine sediment metagenome</name>
    <dbReference type="NCBI Taxonomy" id="412755"/>
    <lineage>
        <taxon>unclassified sequences</taxon>
        <taxon>metagenomes</taxon>
        <taxon>ecological metagenomes</taxon>
    </lineage>
</organism>
<reference evidence="1" key="1">
    <citation type="journal article" date="2014" name="Front. Microbiol.">
        <title>High frequency of phylogenetically diverse reductive dehalogenase-homologous genes in deep subseafloor sedimentary metagenomes.</title>
        <authorList>
            <person name="Kawai M."/>
            <person name="Futagami T."/>
            <person name="Toyoda A."/>
            <person name="Takaki Y."/>
            <person name="Nishi S."/>
            <person name="Hori S."/>
            <person name="Arai W."/>
            <person name="Tsubouchi T."/>
            <person name="Morono Y."/>
            <person name="Uchiyama I."/>
            <person name="Ito T."/>
            <person name="Fujiyama A."/>
            <person name="Inagaki F."/>
            <person name="Takami H."/>
        </authorList>
    </citation>
    <scope>NUCLEOTIDE SEQUENCE</scope>
    <source>
        <strain evidence="1">Expedition CK06-06</strain>
    </source>
</reference>
<name>X1A445_9ZZZZ</name>
<gene>
    <name evidence="1" type="ORF">S01H4_19191</name>
</gene>
<protein>
    <submittedName>
        <fullName evidence="1">Uncharacterized protein</fullName>
    </submittedName>
</protein>
<comment type="caution">
    <text evidence="1">The sequence shown here is derived from an EMBL/GenBank/DDBJ whole genome shotgun (WGS) entry which is preliminary data.</text>
</comment>
<accession>X1A445</accession>
<evidence type="ECO:0000313" key="1">
    <source>
        <dbReference type="EMBL" id="GAG54976.1"/>
    </source>
</evidence>
<dbReference type="EMBL" id="BART01008541">
    <property type="protein sequence ID" value="GAG54976.1"/>
    <property type="molecule type" value="Genomic_DNA"/>
</dbReference>
<proteinExistence type="predicted"/>
<sequence length="53" mass="6088">MTFLSITDETNDALKLLRHKSETDDALIKRIVELARCYMVLFGMEDENINAQA</sequence>